<dbReference type="Proteomes" id="UP000016600">
    <property type="component" value="Unassembled WGS sequence"/>
</dbReference>
<feature type="domain" description="7,8-dihydro-6-hydroxymethylpterin-pyrophosphokinase" evidence="13">
    <location>
        <begin position="5"/>
        <end position="134"/>
    </location>
</feature>
<dbReference type="CDD" id="cd00483">
    <property type="entry name" value="HPPK"/>
    <property type="match status" value="1"/>
</dbReference>
<keyword evidence="7 14" id="KW-0418">Kinase</keyword>
<evidence type="ECO:0000313" key="15">
    <source>
        <dbReference type="Proteomes" id="UP000016600"/>
    </source>
</evidence>
<keyword evidence="5 14" id="KW-0808">Transferase</keyword>
<accession>U2LI02</accession>
<name>U2LI02_9BACT</name>
<dbReference type="EMBL" id="AWET01000006">
    <property type="protein sequence ID" value="ERK04058.1"/>
    <property type="molecule type" value="Genomic_DNA"/>
</dbReference>
<reference evidence="14 15" key="1">
    <citation type="submission" date="2013-08" db="EMBL/GenBank/DDBJ databases">
        <authorList>
            <person name="Durkin A.S."/>
            <person name="Haft D.R."/>
            <person name="McCorrison J."/>
            <person name="Torralba M."/>
            <person name="Gillis M."/>
            <person name="Haft D.H."/>
            <person name="Methe B."/>
            <person name="Sutton G."/>
            <person name="Nelson K.E."/>
        </authorList>
    </citation>
    <scope>NUCLEOTIDE SEQUENCE [LARGE SCALE GENOMIC DNA]</scope>
    <source>
        <strain evidence="14 15">F0068</strain>
    </source>
</reference>
<dbReference type="EC" id="2.7.6.3" evidence="3"/>
<evidence type="ECO:0000256" key="12">
    <source>
        <dbReference type="ARBA" id="ARBA00033413"/>
    </source>
</evidence>
<keyword evidence="6" id="KW-0547">Nucleotide-binding</keyword>
<dbReference type="PATRIC" id="fig|1081904.3.peg.208"/>
<evidence type="ECO:0000313" key="14">
    <source>
        <dbReference type="EMBL" id="ERK04058.1"/>
    </source>
</evidence>
<evidence type="ECO:0000256" key="6">
    <source>
        <dbReference type="ARBA" id="ARBA00022741"/>
    </source>
</evidence>
<dbReference type="Gene3D" id="3.30.70.560">
    <property type="entry name" value="7,8-Dihydro-6-hydroxymethylpterin-pyrophosphokinase HPPK"/>
    <property type="match status" value="1"/>
</dbReference>
<dbReference type="GO" id="GO:0046656">
    <property type="term" value="P:folic acid biosynthetic process"/>
    <property type="evidence" value="ECO:0007669"/>
    <property type="project" value="UniProtKB-KW"/>
</dbReference>
<evidence type="ECO:0000256" key="9">
    <source>
        <dbReference type="ARBA" id="ARBA00022909"/>
    </source>
</evidence>
<comment type="function">
    <text evidence="10">Catalyzes the transfer of pyrophosphate from adenosine triphosphate (ATP) to 6-hydroxymethyl-7,8-dihydropterin, an enzymatic step in folate biosynthesis pathway.</text>
</comment>
<evidence type="ECO:0000259" key="13">
    <source>
        <dbReference type="Pfam" id="PF01288"/>
    </source>
</evidence>
<evidence type="ECO:0000256" key="5">
    <source>
        <dbReference type="ARBA" id="ARBA00022679"/>
    </source>
</evidence>
<keyword evidence="15" id="KW-1185">Reference proteome</keyword>
<dbReference type="Pfam" id="PF01288">
    <property type="entry name" value="HPPK"/>
    <property type="match status" value="1"/>
</dbReference>
<dbReference type="PANTHER" id="PTHR43071:SF1">
    <property type="entry name" value="2-AMINO-4-HYDROXY-6-HYDROXYMETHYLDIHYDROPTERIDINE PYROPHOSPHOKINASE"/>
    <property type="match status" value="1"/>
</dbReference>
<dbReference type="UniPathway" id="UPA00077">
    <property type="reaction ID" value="UER00155"/>
</dbReference>
<dbReference type="GO" id="GO:0003848">
    <property type="term" value="F:2-amino-4-hydroxy-6-hydroxymethyldihydropteridine diphosphokinase activity"/>
    <property type="evidence" value="ECO:0007669"/>
    <property type="project" value="UniProtKB-EC"/>
</dbReference>
<evidence type="ECO:0000256" key="10">
    <source>
        <dbReference type="ARBA" id="ARBA00029409"/>
    </source>
</evidence>
<keyword evidence="9" id="KW-0289">Folate biosynthesis</keyword>
<keyword evidence="8" id="KW-0067">ATP-binding</keyword>
<comment type="caution">
    <text evidence="14">The sequence shown here is derived from an EMBL/GenBank/DDBJ whole genome shotgun (WGS) entry which is preliminary data.</text>
</comment>
<dbReference type="InterPro" id="IPR000550">
    <property type="entry name" value="Hppk"/>
</dbReference>
<dbReference type="GO" id="GO:0016301">
    <property type="term" value="F:kinase activity"/>
    <property type="evidence" value="ECO:0007669"/>
    <property type="project" value="UniProtKB-KW"/>
</dbReference>
<gene>
    <name evidence="14" type="primary">folK</name>
    <name evidence="14" type="ORF">HMPREF1218_1878</name>
</gene>
<dbReference type="NCBIfam" id="TIGR01498">
    <property type="entry name" value="folK"/>
    <property type="match status" value="1"/>
</dbReference>
<evidence type="ECO:0000256" key="11">
    <source>
        <dbReference type="ARBA" id="ARBA00029766"/>
    </source>
</evidence>
<dbReference type="GO" id="GO:0046654">
    <property type="term" value="P:tetrahydrofolate biosynthetic process"/>
    <property type="evidence" value="ECO:0007669"/>
    <property type="project" value="UniProtKB-UniPathway"/>
</dbReference>
<organism evidence="14 15">
    <name type="scientific">Hoylesella pleuritidis F0068</name>
    <dbReference type="NCBI Taxonomy" id="1081904"/>
    <lineage>
        <taxon>Bacteria</taxon>
        <taxon>Pseudomonadati</taxon>
        <taxon>Bacteroidota</taxon>
        <taxon>Bacteroidia</taxon>
        <taxon>Bacteroidales</taxon>
        <taxon>Prevotellaceae</taxon>
        <taxon>Hoylesella</taxon>
    </lineage>
</organism>
<dbReference type="AlphaFoldDB" id="U2LI02"/>
<comment type="pathway">
    <text evidence="1">Cofactor biosynthesis; tetrahydrofolate biosynthesis; 2-amino-4-hydroxy-6-hydroxymethyl-7,8-dihydropteridine diphosphate from 7,8-dihydroneopterin triphosphate: step 4/4.</text>
</comment>
<dbReference type="InterPro" id="IPR035907">
    <property type="entry name" value="Hppk_sf"/>
</dbReference>
<protein>
    <recommendedName>
        <fullName evidence="4">2-amino-4-hydroxy-6-hydroxymethyldihydropteridine pyrophosphokinase</fullName>
        <ecNumber evidence="3">2.7.6.3</ecNumber>
    </recommendedName>
    <alternativeName>
        <fullName evidence="11">6-hydroxymethyl-7,8-dihydropterin pyrophosphokinase</fullName>
    </alternativeName>
    <alternativeName>
        <fullName evidence="12">7,8-dihydro-6-hydroxymethylpterin-pyrophosphokinase</fullName>
    </alternativeName>
</protein>
<evidence type="ECO:0000256" key="4">
    <source>
        <dbReference type="ARBA" id="ARBA00016218"/>
    </source>
</evidence>
<dbReference type="PANTHER" id="PTHR43071">
    <property type="entry name" value="2-AMINO-4-HYDROXY-6-HYDROXYMETHYLDIHYDROPTERIDINE PYROPHOSPHOKINASE"/>
    <property type="match status" value="1"/>
</dbReference>
<sequence>MHTVYLALGTNLGDREKAIQEAVRRIGEEVGTVERESSLIETKPWGFTSTHNFINAAVRVSTSLSPRNVLETTQHIEREMGRTRKSTERQYHDRVIDIDILLYDNIEVDEPDLHIPHPLMHERDFVMRPLQEILK</sequence>
<dbReference type="SUPFAM" id="SSF55083">
    <property type="entry name" value="6-hydroxymethyl-7,8-dihydropterin pyrophosphokinase, HPPK"/>
    <property type="match status" value="1"/>
</dbReference>
<dbReference type="GO" id="GO:0005524">
    <property type="term" value="F:ATP binding"/>
    <property type="evidence" value="ECO:0007669"/>
    <property type="project" value="UniProtKB-KW"/>
</dbReference>
<evidence type="ECO:0000256" key="1">
    <source>
        <dbReference type="ARBA" id="ARBA00005051"/>
    </source>
</evidence>
<comment type="similarity">
    <text evidence="2">Belongs to the HPPK family.</text>
</comment>
<dbReference type="RefSeq" id="WP_021582949.1">
    <property type="nucleotide sequence ID" value="NZ_AWET01000006.1"/>
</dbReference>
<evidence type="ECO:0000256" key="2">
    <source>
        <dbReference type="ARBA" id="ARBA00005810"/>
    </source>
</evidence>
<evidence type="ECO:0000256" key="8">
    <source>
        <dbReference type="ARBA" id="ARBA00022840"/>
    </source>
</evidence>
<evidence type="ECO:0000256" key="7">
    <source>
        <dbReference type="ARBA" id="ARBA00022777"/>
    </source>
</evidence>
<evidence type="ECO:0000256" key="3">
    <source>
        <dbReference type="ARBA" id="ARBA00013253"/>
    </source>
</evidence>
<proteinExistence type="inferred from homology"/>